<dbReference type="InterPro" id="IPR036927">
    <property type="entry name" value="Cyt_c_oxase-like_su1_sf"/>
</dbReference>
<evidence type="ECO:0000256" key="1">
    <source>
        <dbReference type="ARBA" id="ARBA00004141"/>
    </source>
</evidence>
<evidence type="ECO:0000256" key="7">
    <source>
        <dbReference type="SAM" id="Phobius"/>
    </source>
</evidence>
<dbReference type="SUPFAM" id="SSF81442">
    <property type="entry name" value="Cytochrome c oxidase subunit I-like"/>
    <property type="match status" value="1"/>
</dbReference>
<feature type="transmembrane region" description="Helical" evidence="7">
    <location>
        <begin position="289"/>
        <end position="310"/>
    </location>
</feature>
<dbReference type="GO" id="GO:0022904">
    <property type="term" value="P:respiratory electron transport chain"/>
    <property type="evidence" value="ECO:0007669"/>
    <property type="project" value="TreeGrafter"/>
</dbReference>
<dbReference type="GO" id="GO:0004129">
    <property type="term" value="F:cytochrome-c oxidase activity"/>
    <property type="evidence" value="ECO:0007669"/>
    <property type="project" value="InterPro"/>
</dbReference>
<evidence type="ECO:0000256" key="3">
    <source>
        <dbReference type="ARBA" id="ARBA00022692"/>
    </source>
</evidence>
<feature type="domain" description="Cytochrome oxidase subunit I profile" evidence="8">
    <location>
        <begin position="27"/>
        <end position="597"/>
    </location>
</feature>
<evidence type="ECO:0000256" key="6">
    <source>
        <dbReference type="RuleBase" id="RU000370"/>
    </source>
</evidence>
<dbReference type="InterPro" id="IPR023615">
    <property type="entry name" value="Cyt_c_Oxase_su1_BS"/>
</dbReference>
<keyword evidence="6" id="KW-0479">Metal-binding</keyword>
<comment type="caution">
    <text evidence="9">The sequence shown here is derived from an EMBL/GenBank/DDBJ whole genome shotgun (WGS) entry which is preliminary data.</text>
</comment>
<proteinExistence type="inferred from homology"/>
<dbReference type="GO" id="GO:0009060">
    <property type="term" value="P:aerobic respiration"/>
    <property type="evidence" value="ECO:0007669"/>
    <property type="project" value="InterPro"/>
</dbReference>
<keyword evidence="2 6" id="KW-0679">Respiratory chain</keyword>
<name>A0A8J6PN53_9FLAO</name>
<feature type="transmembrane region" description="Helical" evidence="7">
    <location>
        <begin position="190"/>
        <end position="216"/>
    </location>
</feature>
<feature type="transmembrane region" description="Helical" evidence="7">
    <location>
        <begin position="322"/>
        <end position="342"/>
    </location>
</feature>
<feature type="transmembrane region" description="Helical" evidence="7">
    <location>
        <begin position="387"/>
        <end position="413"/>
    </location>
</feature>
<dbReference type="PROSITE" id="PS50855">
    <property type="entry name" value="COX1"/>
    <property type="match status" value="1"/>
</dbReference>
<dbReference type="PANTHER" id="PTHR10422">
    <property type="entry name" value="CYTOCHROME C OXIDASE SUBUNIT 1"/>
    <property type="match status" value="1"/>
</dbReference>
<keyword evidence="6" id="KW-0249">Electron transport</keyword>
<protein>
    <submittedName>
        <fullName evidence="9">Cbb3-type cytochrome c oxidase subunit I</fullName>
    </submittedName>
</protein>
<feature type="transmembrane region" description="Helical" evidence="7">
    <location>
        <begin position="136"/>
        <end position="159"/>
    </location>
</feature>
<dbReference type="GO" id="GO:0015990">
    <property type="term" value="P:electron transport coupled proton transport"/>
    <property type="evidence" value="ECO:0007669"/>
    <property type="project" value="TreeGrafter"/>
</dbReference>
<evidence type="ECO:0000256" key="2">
    <source>
        <dbReference type="ARBA" id="ARBA00022660"/>
    </source>
</evidence>
<evidence type="ECO:0000256" key="5">
    <source>
        <dbReference type="ARBA" id="ARBA00023136"/>
    </source>
</evidence>
<dbReference type="PRINTS" id="PR01165">
    <property type="entry name" value="CYCOXIDASEI"/>
</dbReference>
<keyword evidence="10" id="KW-1185">Reference proteome</keyword>
<dbReference type="GO" id="GO:0020037">
    <property type="term" value="F:heme binding"/>
    <property type="evidence" value="ECO:0007669"/>
    <property type="project" value="InterPro"/>
</dbReference>
<evidence type="ECO:0000313" key="9">
    <source>
        <dbReference type="EMBL" id="MBC9811313.1"/>
    </source>
</evidence>
<evidence type="ECO:0000256" key="4">
    <source>
        <dbReference type="ARBA" id="ARBA00022989"/>
    </source>
</evidence>
<dbReference type="PROSITE" id="PS00077">
    <property type="entry name" value="COX1_CUB"/>
    <property type="match status" value="1"/>
</dbReference>
<keyword evidence="5 7" id="KW-0472">Membrane</keyword>
<sequence>MSVLAHEAHGHHDSHHHDEHAHHEEHFVSKYIFSQDHKMIAKQYLITAVFMGFVGMLLSILFRIQLAWPGESADFLSFFLGDTWAPNGVLSEDMYLGLVTIHGTIMVFFLLTGGLSGTFSNLLIPFQLGARDMASGFMNMISYWLFFISSVIMFISLFVETGPAMSGWTVYPPLSALPQAVSGSGLGMDLWLISMAIFIASSLMGSLNYIVTVLNLRTKGMTMTRMPLTVWTFFVTAILGLLSFPVLLSAALLLIMDRTMGTSFYLSDIIAGSEMLTNHGGSPLLYQHLFWFLGHPEVYIVLLPSLGLSSEIISTNSRKPIFGYRAMIGSTLAIGFLSFIVWAHHMFVTGMSPFLGSVFVFTTLLIAIPSAVKVFNYLTTLWKGTIVYTPAMLFSIGLVSAFITGGITGIILADSALDITVHDTYFVVAHFHVVMGLSAVFGMFAGVYHWFPKMFGRMLNTRLGYAHFWVTIVGAYGVFIPMHFIGISGAPRRYYDYSVYEVFDGETFLKFENLNLVITIFAIIAATGQLIFLFNFFYSIFRGPKAPQNPWNSSTLEWTTPVEHIHGNWPGALPVVHRWPYDFSKPGWEEDFVPQTTPLKEGEEEH</sequence>
<evidence type="ECO:0000313" key="10">
    <source>
        <dbReference type="Proteomes" id="UP000652681"/>
    </source>
</evidence>
<dbReference type="Pfam" id="PF00115">
    <property type="entry name" value="COX1"/>
    <property type="match status" value="1"/>
</dbReference>
<keyword evidence="3 6" id="KW-0812">Transmembrane</keyword>
<keyword evidence="6" id="KW-0349">Heme</keyword>
<dbReference type="PANTHER" id="PTHR10422:SF18">
    <property type="entry name" value="CYTOCHROME C OXIDASE SUBUNIT 1"/>
    <property type="match status" value="1"/>
</dbReference>
<dbReference type="RefSeq" id="WP_163490503.1">
    <property type="nucleotide sequence ID" value="NZ_JACVEL010000001.1"/>
</dbReference>
<feature type="transmembrane region" description="Helical" evidence="7">
    <location>
        <begin position="94"/>
        <end position="124"/>
    </location>
</feature>
<feature type="transmembrane region" description="Helical" evidence="7">
    <location>
        <begin position="463"/>
        <end position="485"/>
    </location>
</feature>
<feature type="transmembrane region" description="Helical" evidence="7">
    <location>
        <begin position="44"/>
        <end position="68"/>
    </location>
</feature>
<keyword evidence="6" id="KW-0408">Iron</keyword>
<dbReference type="AlphaFoldDB" id="A0A8J6PN53"/>
<feature type="transmembrane region" description="Helical" evidence="7">
    <location>
        <begin position="354"/>
        <end position="375"/>
    </location>
</feature>
<evidence type="ECO:0000259" key="8">
    <source>
        <dbReference type="PROSITE" id="PS50855"/>
    </source>
</evidence>
<dbReference type="Proteomes" id="UP000652681">
    <property type="component" value="Unassembled WGS sequence"/>
</dbReference>
<comment type="similarity">
    <text evidence="6">Belongs to the heme-copper respiratory oxidase family.</text>
</comment>
<keyword evidence="4 7" id="KW-1133">Transmembrane helix</keyword>
<reference evidence="9" key="1">
    <citation type="submission" date="2020-09" db="EMBL/GenBank/DDBJ databases">
        <title>Taishania pollutisoli gen. nov., sp. nov., Isolated from Tetrabromobisphenol A-Contaminated Soil.</title>
        <authorList>
            <person name="Chen Q."/>
        </authorList>
    </citation>
    <scope>NUCLEOTIDE SEQUENCE</scope>
    <source>
        <strain evidence="9">CZZ-1</strain>
    </source>
</reference>
<dbReference type="EMBL" id="JACVEL010000001">
    <property type="protein sequence ID" value="MBC9811313.1"/>
    <property type="molecule type" value="Genomic_DNA"/>
</dbReference>
<dbReference type="GO" id="GO:0016020">
    <property type="term" value="C:membrane"/>
    <property type="evidence" value="ECO:0007669"/>
    <property type="project" value="UniProtKB-SubCell"/>
</dbReference>
<organism evidence="9 10">
    <name type="scientific">Taishania pollutisoli</name>
    <dbReference type="NCBI Taxonomy" id="2766479"/>
    <lineage>
        <taxon>Bacteria</taxon>
        <taxon>Pseudomonadati</taxon>
        <taxon>Bacteroidota</taxon>
        <taxon>Flavobacteriia</taxon>
        <taxon>Flavobacteriales</taxon>
        <taxon>Crocinitomicaceae</taxon>
        <taxon>Taishania</taxon>
    </lineage>
</organism>
<feature type="transmembrane region" description="Helical" evidence="7">
    <location>
        <begin position="228"/>
        <end position="256"/>
    </location>
</feature>
<dbReference type="InterPro" id="IPR023616">
    <property type="entry name" value="Cyt_c_oxase-like_su1_dom"/>
</dbReference>
<gene>
    <name evidence="9" type="ORF">H9Y05_02380</name>
</gene>
<dbReference type="Gene3D" id="1.20.210.10">
    <property type="entry name" value="Cytochrome c oxidase-like, subunit I domain"/>
    <property type="match status" value="1"/>
</dbReference>
<dbReference type="InterPro" id="IPR000883">
    <property type="entry name" value="Cyt_C_Oxase_1"/>
</dbReference>
<feature type="transmembrane region" description="Helical" evidence="7">
    <location>
        <begin position="516"/>
        <end position="538"/>
    </location>
</feature>
<feature type="transmembrane region" description="Helical" evidence="7">
    <location>
        <begin position="425"/>
        <end position="451"/>
    </location>
</feature>
<comment type="subcellular location">
    <subcellularLocation>
        <location evidence="1">Membrane</location>
        <topology evidence="1">Multi-pass membrane protein</topology>
    </subcellularLocation>
</comment>
<keyword evidence="6" id="KW-0813">Transport</keyword>
<accession>A0A8J6PN53</accession>